<dbReference type="KEGG" id="tpi:TREPR_1663"/>
<evidence type="ECO:0000256" key="2">
    <source>
        <dbReference type="SAM" id="SignalP"/>
    </source>
</evidence>
<feature type="compositionally biased region" description="Polar residues" evidence="1">
    <location>
        <begin position="29"/>
        <end position="38"/>
    </location>
</feature>
<gene>
    <name evidence="3" type="ordered locus">TREPR_1663</name>
</gene>
<evidence type="ECO:0000256" key="1">
    <source>
        <dbReference type="SAM" id="MobiDB-lite"/>
    </source>
</evidence>
<sequence>MYPRSILILLLLAVVSLAPLLAQQTVTQPGTSQASAAQTGPEPPTGEAPVAETVPGLFPLNLLLDALESGGSPWQPDWPLVMPPDGFTLSGGYALSLTITLPAEDPGTEAAVTEAPTAGAGTGNTAAAKAAATGASDTSAEAAGTSAPSQYRFARNPGGRILAFPFFINGNFYQAEIVYDQAGLINTITLDNPANPDPWEFEFLQYEQGEGALARINHSGTWYFAALEYLDKRANETWYDPEGQALAFFSLEYREKALLAQQNPPEKRLISLDSRDEQGQGIWVYNYDSFDRVSALDTPDGSYSALYAASERFAAKARSSFPRYWERPESNYTLQWDERGLLVRLTEHAKPGSPPPVLPESASAGDIRYEYTLDSRGNWTERREISLIRRFGRLVPGSEGVITRAINYGDE</sequence>
<dbReference type="AlphaFoldDB" id="F5YNN1"/>
<dbReference type="Proteomes" id="UP000009223">
    <property type="component" value="Chromosome"/>
</dbReference>
<feature type="signal peptide" evidence="2">
    <location>
        <begin position="1"/>
        <end position="22"/>
    </location>
</feature>
<name>F5YNN1_TREPZ</name>
<accession>F5YNN1</accession>
<dbReference type="RefSeq" id="WP_015708460.1">
    <property type="nucleotide sequence ID" value="NC_015578.1"/>
</dbReference>
<proteinExistence type="predicted"/>
<feature type="region of interest" description="Disordered" evidence="1">
    <location>
        <begin position="29"/>
        <end position="52"/>
    </location>
</feature>
<evidence type="ECO:0000313" key="4">
    <source>
        <dbReference type="Proteomes" id="UP000009223"/>
    </source>
</evidence>
<keyword evidence="2" id="KW-0732">Signal</keyword>
<reference evidence="3 4" key="2">
    <citation type="journal article" date="2011" name="ISME J.">
        <title>RNA-seq reveals cooperative metabolic interactions between two termite-gut spirochete species in co-culture.</title>
        <authorList>
            <person name="Rosenthal A.Z."/>
            <person name="Matson E.G."/>
            <person name="Eldar A."/>
            <person name="Leadbetter J.R."/>
        </authorList>
    </citation>
    <scope>NUCLEOTIDE SEQUENCE [LARGE SCALE GENOMIC DNA]</scope>
    <source>
        <strain evidence="4">ATCC BAA-887 / DSM 12427 / ZAS-2</strain>
    </source>
</reference>
<evidence type="ECO:0000313" key="3">
    <source>
        <dbReference type="EMBL" id="AEF86224.1"/>
    </source>
</evidence>
<keyword evidence="4" id="KW-1185">Reference proteome</keyword>
<dbReference type="HOGENOM" id="CLU_668916_0_0_12"/>
<dbReference type="EMBL" id="CP001843">
    <property type="protein sequence ID" value="AEF86224.1"/>
    <property type="molecule type" value="Genomic_DNA"/>
</dbReference>
<reference evidence="4" key="1">
    <citation type="submission" date="2009-12" db="EMBL/GenBank/DDBJ databases">
        <title>Complete sequence of Treponema primitia strain ZAS-2.</title>
        <authorList>
            <person name="Tetu S.G."/>
            <person name="Matson E."/>
            <person name="Ren Q."/>
            <person name="Seshadri R."/>
            <person name="Elbourne L."/>
            <person name="Hassan K.A."/>
            <person name="Durkin A."/>
            <person name="Radune D."/>
            <person name="Mohamoud Y."/>
            <person name="Shay R."/>
            <person name="Jin S."/>
            <person name="Zhang X."/>
            <person name="Lucey K."/>
            <person name="Ballor N.R."/>
            <person name="Ottesen E."/>
            <person name="Rosenthal R."/>
            <person name="Allen A."/>
            <person name="Leadbetter J.R."/>
            <person name="Paulsen I.T."/>
        </authorList>
    </citation>
    <scope>NUCLEOTIDE SEQUENCE [LARGE SCALE GENOMIC DNA]</scope>
    <source>
        <strain evidence="4">ATCC BAA-887 / DSM 12427 / ZAS-2</strain>
    </source>
</reference>
<evidence type="ECO:0008006" key="5">
    <source>
        <dbReference type="Google" id="ProtNLM"/>
    </source>
</evidence>
<dbReference type="eggNOG" id="ENOG5030V4I">
    <property type="taxonomic scope" value="Bacteria"/>
</dbReference>
<dbReference type="STRING" id="545694.TREPR_1663"/>
<protein>
    <recommendedName>
        <fullName evidence="5">YD repeat protein</fullName>
    </recommendedName>
</protein>
<organism evidence="3 4">
    <name type="scientific">Treponema primitia (strain ATCC BAA-887 / DSM 12427 / ZAS-2)</name>
    <dbReference type="NCBI Taxonomy" id="545694"/>
    <lineage>
        <taxon>Bacteria</taxon>
        <taxon>Pseudomonadati</taxon>
        <taxon>Spirochaetota</taxon>
        <taxon>Spirochaetia</taxon>
        <taxon>Spirochaetales</taxon>
        <taxon>Treponemataceae</taxon>
        <taxon>Treponema</taxon>
    </lineage>
</organism>
<feature type="chain" id="PRO_5003335357" description="YD repeat protein" evidence="2">
    <location>
        <begin position="23"/>
        <end position="411"/>
    </location>
</feature>
<dbReference type="OrthoDB" id="359554at2"/>